<keyword evidence="3" id="KW-1185">Reference proteome</keyword>
<gene>
    <name evidence="2" type="ORF">C8035_v009535</name>
</gene>
<protein>
    <submittedName>
        <fullName evidence="2">Uncharacterized protein</fullName>
    </submittedName>
</protein>
<sequence length="136" mass="14615">MVRRTGSNGQAANANSYRDIRSFFAAGSPRKRALTASKPSVLTGSPVTEKSASQASNEHSGGNALPKARKHLAQASRIHGDKRKGPTKVQDENTTPVPEDLDGSSHFHVFIGTFQKPFPLITCKATNIHHAKTSKI</sequence>
<dbReference type="AlphaFoldDB" id="A0A4R8QJA2"/>
<evidence type="ECO:0000256" key="1">
    <source>
        <dbReference type="SAM" id="MobiDB-lite"/>
    </source>
</evidence>
<accession>A0A4R8QJA2</accession>
<feature type="compositionally biased region" description="Polar residues" evidence="1">
    <location>
        <begin position="37"/>
        <end position="60"/>
    </location>
</feature>
<dbReference type="Proteomes" id="UP000295083">
    <property type="component" value="Unassembled WGS sequence"/>
</dbReference>
<dbReference type="EMBL" id="QAPG01000056">
    <property type="protein sequence ID" value="TDZ34143.1"/>
    <property type="molecule type" value="Genomic_DNA"/>
</dbReference>
<name>A0A4R8QJA2_9PEZI</name>
<proteinExistence type="predicted"/>
<evidence type="ECO:0000313" key="2">
    <source>
        <dbReference type="EMBL" id="TDZ34143.1"/>
    </source>
</evidence>
<reference evidence="2 3" key="1">
    <citation type="submission" date="2018-11" db="EMBL/GenBank/DDBJ databases">
        <title>Genome sequence and assembly of Colletotrichum spinosum.</title>
        <authorList>
            <person name="Gan P."/>
            <person name="Shirasu K."/>
        </authorList>
    </citation>
    <scope>NUCLEOTIDE SEQUENCE [LARGE SCALE GENOMIC DNA]</scope>
    <source>
        <strain evidence="2 3">CBS 515.97</strain>
    </source>
</reference>
<organism evidence="2 3">
    <name type="scientific">Colletotrichum spinosum</name>
    <dbReference type="NCBI Taxonomy" id="1347390"/>
    <lineage>
        <taxon>Eukaryota</taxon>
        <taxon>Fungi</taxon>
        <taxon>Dikarya</taxon>
        <taxon>Ascomycota</taxon>
        <taxon>Pezizomycotina</taxon>
        <taxon>Sordariomycetes</taxon>
        <taxon>Hypocreomycetidae</taxon>
        <taxon>Glomerellales</taxon>
        <taxon>Glomerellaceae</taxon>
        <taxon>Colletotrichum</taxon>
        <taxon>Colletotrichum orbiculare species complex</taxon>
    </lineage>
</organism>
<evidence type="ECO:0000313" key="3">
    <source>
        <dbReference type="Proteomes" id="UP000295083"/>
    </source>
</evidence>
<feature type="region of interest" description="Disordered" evidence="1">
    <location>
        <begin position="28"/>
        <end position="101"/>
    </location>
</feature>
<comment type="caution">
    <text evidence="2">The sequence shown here is derived from an EMBL/GenBank/DDBJ whole genome shotgun (WGS) entry which is preliminary data.</text>
</comment>